<reference evidence="3 4" key="1">
    <citation type="submission" date="2012-02" db="EMBL/GenBank/DDBJ databases">
        <title>The Genome Sequence of Bacteroides fragilis CL07T12C05.</title>
        <authorList>
            <consortium name="The Broad Institute Genome Sequencing Platform"/>
            <person name="Earl A."/>
            <person name="Ward D."/>
            <person name="Feldgarden M."/>
            <person name="Gevers D."/>
            <person name="Zitomersky N.L."/>
            <person name="Coyne M.J."/>
            <person name="Comstock L.E."/>
            <person name="Young S.K."/>
            <person name="Zeng Q."/>
            <person name="Gargeya S."/>
            <person name="Fitzgerald M."/>
            <person name="Haas B."/>
            <person name="Abouelleil A."/>
            <person name="Alvarado L."/>
            <person name="Arachchi H.M."/>
            <person name="Berlin A."/>
            <person name="Chapman S.B."/>
            <person name="Gearin G."/>
            <person name="Goldberg J."/>
            <person name="Griggs A."/>
            <person name="Gujja S."/>
            <person name="Hansen M."/>
            <person name="Heiman D."/>
            <person name="Howarth C."/>
            <person name="Larimer J."/>
            <person name="Lui A."/>
            <person name="MacDonald P.J.P."/>
            <person name="McCowen C."/>
            <person name="Montmayeur A."/>
            <person name="Murphy C."/>
            <person name="Neiman D."/>
            <person name="Pearson M."/>
            <person name="Priest M."/>
            <person name="Roberts A."/>
            <person name="Saif S."/>
            <person name="Shea T."/>
            <person name="Sisk P."/>
            <person name="Stolte C."/>
            <person name="Sykes S."/>
            <person name="Wortman J."/>
            <person name="Nusbaum C."/>
            <person name="Birren B."/>
        </authorList>
    </citation>
    <scope>NUCLEOTIDE SEQUENCE [LARGE SCALE GENOMIC DNA]</scope>
    <source>
        <strain evidence="3 4">CL07T12C05</strain>
    </source>
</reference>
<evidence type="ECO:0000313" key="4">
    <source>
        <dbReference type="Proteomes" id="UP000003879"/>
    </source>
</evidence>
<dbReference type="HOGENOM" id="CLU_1164033_0_0_10"/>
<keyword evidence="2" id="KW-0472">Membrane</keyword>
<feature type="region of interest" description="Disordered" evidence="1">
    <location>
        <begin position="219"/>
        <end position="240"/>
    </location>
</feature>
<feature type="compositionally biased region" description="Basic and acidic residues" evidence="1">
    <location>
        <begin position="75"/>
        <end position="92"/>
    </location>
</feature>
<evidence type="ECO:0000256" key="1">
    <source>
        <dbReference type="SAM" id="MobiDB-lite"/>
    </source>
</evidence>
<dbReference type="PATRIC" id="fig|997883.3.peg.2091"/>
<feature type="region of interest" description="Disordered" evidence="1">
    <location>
        <begin position="72"/>
        <end position="92"/>
    </location>
</feature>
<keyword evidence="2" id="KW-0812">Transmembrane</keyword>
<accession>A0A0E2AP74</accession>
<protein>
    <submittedName>
        <fullName evidence="3">Uncharacterized protein</fullName>
    </submittedName>
</protein>
<evidence type="ECO:0000256" key="2">
    <source>
        <dbReference type="SAM" id="Phobius"/>
    </source>
</evidence>
<evidence type="ECO:0000313" key="3">
    <source>
        <dbReference type="EMBL" id="EIY96107.1"/>
    </source>
</evidence>
<comment type="caution">
    <text evidence="3">The sequence shown here is derived from an EMBL/GenBank/DDBJ whole genome shotgun (WGS) entry which is preliminary data.</text>
</comment>
<feature type="transmembrane region" description="Helical" evidence="2">
    <location>
        <begin position="6"/>
        <end position="27"/>
    </location>
</feature>
<organism evidence="3 4">
    <name type="scientific">Bacteroides fragilis CL07T12C05</name>
    <dbReference type="NCBI Taxonomy" id="997883"/>
    <lineage>
        <taxon>Bacteria</taxon>
        <taxon>Pseudomonadati</taxon>
        <taxon>Bacteroidota</taxon>
        <taxon>Bacteroidia</taxon>
        <taxon>Bacteroidales</taxon>
        <taxon>Bacteroidaceae</taxon>
        <taxon>Bacteroides</taxon>
    </lineage>
</organism>
<dbReference type="RefSeq" id="WP_005794579.1">
    <property type="nucleotide sequence ID" value="NZ_JH724215.1"/>
</dbReference>
<proteinExistence type="predicted"/>
<keyword evidence="2" id="KW-1133">Transmembrane helix</keyword>
<dbReference type="AlphaFoldDB" id="A0A0E2AP74"/>
<gene>
    <name evidence="3" type="ORF">HMPREF1056_01995</name>
</gene>
<dbReference type="Proteomes" id="UP000003879">
    <property type="component" value="Unassembled WGS sequence"/>
</dbReference>
<name>A0A0E2AP74_BACFG</name>
<dbReference type="EMBL" id="AGXN01000012">
    <property type="protein sequence ID" value="EIY96107.1"/>
    <property type="molecule type" value="Genomic_DNA"/>
</dbReference>
<sequence length="246" mass="27491">MSRDWELGLLFCLAILYVLWAAVYLQYEKWKRRRAARNAAAILPRNTVPATGILGKSNFVLPASVPLNTTLKPLEATKEESGKGTEKDDTFVAEPEKHPLQVPDEELDELFNDAPPEGTDNEPMDIDVSLDYEDEDEETAGCSEPGAMASGVSFEDMCAAVKVLGKAKETVSEQEEKEAGRTLTELQHTDMFEQLVANHPQRAERVTELINRHMENYRQEQADETDENGYRADGDVPDDFSIADIV</sequence>